<name>A0A5K1EWZ4_9MAGN</name>
<reference evidence="2" key="1">
    <citation type="submission" date="2019-09" db="EMBL/GenBank/DDBJ databases">
        <authorList>
            <person name="Zhang L."/>
        </authorList>
    </citation>
    <scope>NUCLEOTIDE SEQUENCE</scope>
</reference>
<sequence>MPVEGSSPAAGGAVQREDEGERRGRRAEAEEEQEGQV</sequence>
<proteinExistence type="predicted"/>
<dbReference type="EMBL" id="LR721785">
    <property type="protein sequence ID" value="VVW55715.1"/>
    <property type="molecule type" value="Genomic_DNA"/>
</dbReference>
<evidence type="ECO:0000313" key="2">
    <source>
        <dbReference type="EMBL" id="VVW55715.1"/>
    </source>
</evidence>
<feature type="compositionally biased region" description="Basic and acidic residues" evidence="1">
    <location>
        <begin position="15"/>
        <end position="28"/>
    </location>
</feature>
<feature type="region of interest" description="Disordered" evidence="1">
    <location>
        <begin position="1"/>
        <end position="37"/>
    </location>
</feature>
<evidence type="ECO:0000256" key="1">
    <source>
        <dbReference type="SAM" id="MobiDB-lite"/>
    </source>
</evidence>
<accession>A0A5K1EWZ4</accession>
<dbReference type="AlphaFoldDB" id="A0A5K1EWZ4"/>
<organism evidence="2">
    <name type="scientific">Nymphaea colorata</name>
    <name type="common">pocket water lily</name>
    <dbReference type="NCBI Taxonomy" id="210225"/>
    <lineage>
        <taxon>Eukaryota</taxon>
        <taxon>Viridiplantae</taxon>
        <taxon>Streptophyta</taxon>
        <taxon>Embryophyta</taxon>
        <taxon>Tracheophyta</taxon>
        <taxon>Spermatophyta</taxon>
        <taxon>Magnoliopsida</taxon>
        <taxon>Nymphaeales</taxon>
        <taxon>Nymphaeaceae</taxon>
        <taxon>Nymphaea</taxon>
    </lineage>
</organism>
<protein>
    <submittedName>
        <fullName evidence="2">Uncharacterized protein</fullName>
    </submittedName>
</protein>
<gene>
    <name evidence="2" type="ORF">NYM_LOCUS23736</name>
</gene>